<protein>
    <submittedName>
        <fullName evidence="1">Uncharacterized protein</fullName>
    </submittedName>
</protein>
<proteinExistence type="predicted"/>
<dbReference type="Pfam" id="PF14223">
    <property type="entry name" value="Retrotran_gag_2"/>
    <property type="match status" value="1"/>
</dbReference>
<keyword evidence="2" id="KW-1185">Reference proteome</keyword>
<name>A0AAE1T3Z9_9LAMI</name>
<gene>
    <name evidence="1" type="ORF">Sango_3029800</name>
</gene>
<sequence length="92" mass="10928">MKEFSRFSCWAARIEAHLEANWEAVEEDYKVPPLPANPTMAQIKNHKERKSRKSKARASLFVDVSSEIFLRIMTMKSTFEVWNFLKQEYEED</sequence>
<dbReference type="PANTHER" id="PTHR35317:SF11">
    <property type="entry name" value="CCHC-TYPE DOMAIN-CONTAINING PROTEIN"/>
    <property type="match status" value="1"/>
</dbReference>
<reference evidence="1" key="1">
    <citation type="submission" date="2020-06" db="EMBL/GenBank/DDBJ databases">
        <authorList>
            <person name="Li T."/>
            <person name="Hu X."/>
            <person name="Zhang T."/>
            <person name="Song X."/>
            <person name="Zhang H."/>
            <person name="Dai N."/>
            <person name="Sheng W."/>
            <person name="Hou X."/>
            <person name="Wei L."/>
        </authorList>
    </citation>
    <scope>NUCLEOTIDE SEQUENCE</scope>
    <source>
        <strain evidence="1">K16</strain>
        <tissue evidence="1">Leaf</tissue>
    </source>
</reference>
<comment type="caution">
    <text evidence="1">The sequence shown here is derived from an EMBL/GenBank/DDBJ whole genome shotgun (WGS) entry which is preliminary data.</text>
</comment>
<reference evidence="1" key="2">
    <citation type="journal article" date="2024" name="Plant">
        <title>Genomic evolution and insights into agronomic trait innovations of Sesamum species.</title>
        <authorList>
            <person name="Miao H."/>
            <person name="Wang L."/>
            <person name="Qu L."/>
            <person name="Liu H."/>
            <person name="Sun Y."/>
            <person name="Le M."/>
            <person name="Wang Q."/>
            <person name="Wei S."/>
            <person name="Zheng Y."/>
            <person name="Lin W."/>
            <person name="Duan Y."/>
            <person name="Cao H."/>
            <person name="Xiong S."/>
            <person name="Wang X."/>
            <person name="Wei L."/>
            <person name="Li C."/>
            <person name="Ma Q."/>
            <person name="Ju M."/>
            <person name="Zhao R."/>
            <person name="Li G."/>
            <person name="Mu C."/>
            <person name="Tian Q."/>
            <person name="Mei H."/>
            <person name="Zhang T."/>
            <person name="Gao T."/>
            <person name="Zhang H."/>
        </authorList>
    </citation>
    <scope>NUCLEOTIDE SEQUENCE</scope>
    <source>
        <strain evidence="1">K16</strain>
    </source>
</reference>
<dbReference type="AlphaFoldDB" id="A0AAE1T3Z9"/>
<evidence type="ECO:0000313" key="1">
    <source>
        <dbReference type="EMBL" id="KAK4380796.1"/>
    </source>
</evidence>
<organism evidence="1 2">
    <name type="scientific">Sesamum angolense</name>
    <dbReference type="NCBI Taxonomy" id="2727404"/>
    <lineage>
        <taxon>Eukaryota</taxon>
        <taxon>Viridiplantae</taxon>
        <taxon>Streptophyta</taxon>
        <taxon>Embryophyta</taxon>
        <taxon>Tracheophyta</taxon>
        <taxon>Spermatophyta</taxon>
        <taxon>Magnoliopsida</taxon>
        <taxon>eudicotyledons</taxon>
        <taxon>Gunneridae</taxon>
        <taxon>Pentapetalae</taxon>
        <taxon>asterids</taxon>
        <taxon>lamiids</taxon>
        <taxon>Lamiales</taxon>
        <taxon>Pedaliaceae</taxon>
        <taxon>Sesamum</taxon>
    </lineage>
</organism>
<evidence type="ECO:0000313" key="2">
    <source>
        <dbReference type="Proteomes" id="UP001289374"/>
    </source>
</evidence>
<dbReference type="PANTHER" id="PTHR35317">
    <property type="entry name" value="OS04G0629600 PROTEIN"/>
    <property type="match status" value="1"/>
</dbReference>
<dbReference type="Proteomes" id="UP001289374">
    <property type="component" value="Unassembled WGS sequence"/>
</dbReference>
<dbReference type="EMBL" id="JACGWL010001025">
    <property type="protein sequence ID" value="KAK4380796.1"/>
    <property type="molecule type" value="Genomic_DNA"/>
</dbReference>
<accession>A0AAE1T3Z9</accession>